<dbReference type="GO" id="GO:0004807">
    <property type="term" value="F:triose-phosphate isomerase activity"/>
    <property type="evidence" value="ECO:0007669"/>
    <property type="project" value="UniProtKB-UniRule"/>
</dbReference>
<dbReference type="PROSITE" id="PS00171">
    <property type="entry name" value="TIM_1"/>
    <property type="match status" value="1"/>
</dbReference>
<protein>
    <recommendedName>
        <fullName evidence="4 9">Triosephosphate isomerase</fullName>
        <shortName evidence="9">TIM</shortName>
        <shortName evidence="9">TPI</shortName>
        <ecNumber evidence="3 9">5.3.1.1</ecNumber>
    </recommendedName>
    <alternativeName>
        <fullName evidence="9">Triose-phosphate isomerase</fullName>
    </alternativeName>
</protein>
<evidence type="ECO:0000256" key="9">
    <source>
        <dbReference type="HAMAP-Rule" id="MF_00147"/>
    </source>
</evidence>
<dbReference type="HAMAP" id="MF_00147_B">
    <property type="entry name" value="TIM_B"/>
    <property type="match status" value="1"/>
</dbReference>
<evidence type="ECO:0000256" key="4">
    <source>
        <dbReference type="ARBA" id="ARBA00019397"/>
    </source>
</evidence>
<evidence type="ECO:0000256" key="2">
    <source>
        <dbReference type="ARBA" id="ARBA00007422"/>
    </source>
</evidence>
<dbReference type="PANTHER" id="PTHR21139:SF42">
    <property type="entry name" value="TRIOSEPHOSPHATE ISOMERASE"/>
    <property type="match status" value="1"/>
</dbReference>
<comment type="pathway">
    <text evidence="1 9 10">Carbohydrate degradation; glycolysis; D-glyceraldehyde 3-phosphate from glycerone phosphate: step 1/1.</text>
</comment>
<dbReference type="InterPro" id="IPR035990">
    <property type="entry name" value="TIM_sf"/>
</dbReference>
<comment type="caution">
    <text evidence="11">The sequence shown here is derived from an EMBL/GenBank/DDBJ whole genome shotgun (WGS) entry which is preliminary data.</text>
</comment>
<proteinExistence type="inferred from homology"/>
<feature type="binding site" evidence="9">
    <location>
        <begin position="9"/>
        <end position="11"/>
    </location>
    <ligand>
        <name>substrate</name>
    </ligand>
</feature>
<comment type="pathway">
    <text evidence="9 10">Carbohydrate biosynthesis; gluconeogenesis.</text>
</comment>
<feature type="binding site" evidence="9">
    <location>
        <position position="220"/>
    </location>
    <ligand>
        <name>substrate</name>
    </ligand>
</feature>
<reference evidence="11" key="1">
    <citation type="submission" date="2023-07" db="EMBL/GenBank/DDBJ databases">
        <title>Between Cages and Wild: Unraveling the Impact of Captivity on Animal Microbiomes and Antimicrobial Resistance.</title>
        <authorList>
            <person name="Schmartz G.P."/>
            <person name="Rehner J."/>
            <person name="Schuff M.J."/>
            <person name="Becker S.L."/>
            <person name="Kravczyk M."/>
            <person name="Gurevich A."/>
            <person name="Francke R."/>
            <person name="Mueller R."/>
            <person name="Keller V."/>
            <person name="Keller A."/>
        </authorList>
    </citation>
    <scope>NUCLEOTIDE SEQUENCE</scope>
    <source>
        <strain evidence="11">S12M_St_49</strain>
    </source>
</reference>
<dbReference type="FunFam" id="3.20.20.70:FF:000016">
    <property type="entry name" value="Triosephosphate isomerase"/>
    <property type="match status" value="1"/>
</dbReference>
<evidence type="ECO:0000256" key="5">
    <source>
        <dbReference type="ARBA" id="ARBA00022432"/>
    </source>
</evidence>
<feature type="binding site" evidence="9">
    <location>
        <position position="180"/>
    </location>
    <ligand>
        <name>substrate</name>
    </ligand>
</feature>
<dbReference type="PROSITE" id="PS51440">
    <property type="entry name" value="TIM_2"/>
    <property type="match status" value="1"/>
</dbReference>
<evidence type="ECO:0000256" key="7">
    <source>
        <dbReference type="ARBA" id="ARBA00023152"/>
    </source>
</evidence>
<keyword evidence="5 9" id="KW-0312">Gluconeogenesis</keyword>
<dbReference type="CDD" id="cd00311">
    <property type="entry name" value="TIM"/>
    <property type="match status" value="1"/>
</dbReference>
<name>A0AA43RHY3_9ACTN</name>
<sequence>MRKPIIAGNWKMNNTVAEAVVLTQEISNIYEKDYSDFVDVIICPPAVDLKSVKGVLEFDRQKIAVGAQNCYHEPKGAFTGEISVKMISDAGCDYCIVGHSERRDIFGETNAMINDKVHALVEYEGKKMTPILCCGESLAVREAGDYIEFVTKQIEAALAGVDIFDSSKLVVAYEPIWAIGTGRTATPEQAEEVCAAIRECLAKILGQTMAEEIRILYGGSMNEGNVKDLLAQPNIDGGLIGGASLKADSFVYLVKVAAECSK</sequence>
<comment type="function">
    <text evidence="9">Involved in the gluconeogenesis. Catalyzes stereospecifically the conversion of dihydroxyacetone phosphate (DHAP) to D-glyceraldehyde-3-phosphate (G3P).</text>
</comment>
<dbReference type="Pfam" id="PF00121">
    <property type="entry name" value="TIM"/>
    <property type="match status" value="1"/>
</dbReference>
<comment type="subcellular location">
    <subcellularLocation>
        <location evidence="9 10">Cytoplasm</location>
    </subcellularLocation>
</comment>
<feature type="binding site" evidence="9">
    <location>
        <begin position="241"/>
        <end position="242"/>
    </location>
    <ligand>
        <name>substrate</name>
    </ligand>
</feature>
<evidence type="ECO:0000313" key="12">
    <source>
        <dbReference type="Proteomes" id="UP001168575"/>
    </source>
</evidence>
<dbReference type="InterPro" id="IPR000652">
    <property type="entry name" value="Triosephosphate_isomerase"/>
</dbReference>
<evidence type="ECO:0000256" key="1">
    <source>
        <dbReference type="ARBA" id="ARBA00004680"/>
    </source>
</evidence>
<keyword evidence="12" id="KW-1185">Reference proteome</keyword>
<dbReference type="GO" id="GO:0019563">
    <property type="term" value="P:glycerol catabolic process"/>
    <property type="evidence" value="ECO:0007669"/>
    <property type="project" value="TreeGrafter"/>
</dbReference>
<dbReference type="InterPro" id="IPR013785">
    <property type="entry name" value="Aldolase_TIM"/>
</dbReference>
<dbReference type="InterPro" id="IPR022896">
    <property type="entry name" value="TrioseP_Isoase_bac/euk"/>
</dbReference>
<keyword evidence="7 9" id="KW-0324">Glycolysis</keyword>
<evidence type="ECO:0000313" key="11">
    <source>
        <dbReference type="EMBL" id="MDO4841538.1"/>
    </source>
</evidence>
<dbReference type="AlphaFoldDB" id="A0AA43RHY3"/>
<dbReference type="NCBIfam" id="TIGR00419">
    <property type="entry name" value="tim"/>
    <property type="match status" value="1"/>
</dbReference>
<evidence type="ECO:0000256" key="8">
    <source>
        <dbReference type="ARBA" id="ARBA00023235"/>
    </source>
</evidence>
<evidence type="ECO:0000256" key="10">
    <source>
        <dbReference type="RuleBase" id="RU363013"/>
    </source>
</evidence>
<dbReference type="InterPro" id="IPR020861">
    <property type="entry name" value="Triosephosphate_isomerase_AS"/>
</dbReference>
<dbReference type="Proteomes" id="UP001168575">
    <property type="component" value="Unassembled WGS sequence"/>
</dbReference>
<dbReference type="GO" id="GO:0046166">
    <property type="term" value="P:glyceraldehyde-3-phosphate biosynthetic process"/>
    <property type="evidence" value="ECO:0007669"/>
    <property type="project" value="TreeGrafter"/>
</dbReference>
<dbReference type="Gene3D" id="3.20.20.70">
    <property type="entry name" value="Aldolase class I"/>
    <property type="match status" value="1"/>
</dbReference>
<evidence type="ECO:0000256" key="6">
    <source>
        <dbReference type="ARBA" id="ARBA00022490"/>
    </source>
</evidence>
<evidence type="ECO:0000256" key="3">
    <source>
        <dbReference type="ARBA" id="ARBA00011940"/>
    </source>
</evidence>
<accession>A0AA43RHY3</accession>
<organism evidence="11 12">
    <name type="scientific">Phoenicibacter congonensis</name>
    <dbReference type="NCBI Taxonomy" id="1944646"/>
    <lineage>
        <taxon>Bacteria</taxon>
        <taxon>Bacillati</taxon>
        <taxon>Actinomycetota</taxon>
        <taxon>Coriobacteriia</taxon>
        <taxon>Eggerthellales</taxon>
        <taxon>Eggerthellaceae</taxon>
        <taxon>Phoenicibacter</taxon>
    </lineage>
</organism>
<feature type="active site" description="Electrophile" evidence="9">
    <location>
        <position position="99"/>
    </location>
</feature>
<gene>
    <name evidence="9 11" type="primary">tpiA</name>
    <name evidence="11" type="ORF">Q3982_02545</name>
</gene>
<dbReference type="GO" id="GO:0006094">
    <property type="term" value="P:gluconeogenesis"/>
    <property type="evidence" value="ECO:0007669"/>
    <property type="project" value="UniProtKB-UniRule"/>
</dbReference>
<comment type="catalytic activity">
    <reaction evidence="9 10">
        <text>D-glyceraldehyde 3-phosphate = dihydroxyacetone phosphate</text>
        <dbReference type="Rhea" id="RHEA:18585"/>
        <dbReference type="ChEBI" id="CHEBI:57642"/>
        <dbReference type="ChEBI" id="CHEBI:59776"/>
        <dbReference type="EC" id="5.3.1.1"/>
    </reaction>
</comment>
<dbReference type="GO" id="GO:0006096">
    <property type="term" value="P:glycolytic process"/>
    <property type="evidence" value="ECO:0007669"/>
    <property type="project" value="UniProtKB-UniRule"/>
</dbReference>
<comment type="similarity">
    <text evidence="2 9 10">Belongs to the triosephosphate isomerase family.</text>
</comment>
<dbReference type="SUPFAM" id="SSF51351">
    <property type="entry name" value="Triosephosphate isomerase (TIM)"/>
    <property type="match status" value="1"/>
</dbReference>
<comment type="subunit">
    <text evidence="9 10">Homodimer.</text>
</comment>
<dbReference type="PANTHER" id="PTHR21139">
    <property type="entry name" value="TRIOSEPHOSPHATE ISOMERASE"/>
    <property type="match status" value="1"/>
</dbReference>
<dbReference type="EC" id="5.3.1.1" evidence="3 9"/>
<keyword evidence="8 9" id="KW-0413">Isomerase</keyword>
<dbReference type="EMBL" id="JAUMVS010000025">
    <property type="protein sequence ID" value="MDO4841538.1"/>
    <property type="molecule type" value="Genomic_DNA"/>
</dbReference>
<keyword evidence="6 9" id="KW-0963">Cytoplasm</keyword>
<feature type="active site" description="Proton acceptor" evidence="9">
    <location>
        <position position="174"/>
    </location>
</feature>
<dbReference type="GO" id="GO:0005829">
    <property type="term" value="C:cytosol"/>
    <property type="evidence" value="ECO:0007669"/>
    <property type="project" value="TreeGrafter"/>
</dbReference>